<dbReference type="Proteomes" id="UP001054252">
    <property type="component" value="Unassembled WGS sequence"/>
</dbReference>
<keyword evidence="1" id="KW-1133">Transmembrane helix</keyword>
<accession>A0AAV5MHW8</accession>
<name>A0AAV5MHW8_9ROSI</name>
<evidence type="ECO:0000313" key="2">
    <source>
        <dbReference type="EMBL" id="GKV48401.1"/>
    </source>
</evidence>
<keyword evidence="3" id="KW-1185">Reference proteome</keyword>
<evidence type="ECO:0000256" key="1">
    <source>
        <dbReference type="SAM" id="Phobius"/>
    </source>
</evidence>
<sequence>MPYSIIVTSYCYVLQKCRTFNLFIIAMVVVLFFSIHTEQICFNFNAQCLYMEQTSQMPICREETRDMNDTRRG</sequence>
<reference evidence="2 3" key="1">
    <citation type="journal article" date="2021" name="Commun. Biol.">
        <title>The genome of Shorea leprosula (Dipterocarpaceae) highlights the ecological relevance of drought in aseasonal tropical rainforests.</title>
        <authorList>
            <person name="Ng K.K.S."/>
            <person name="Kobayashi M.J."/>
            <person name="Fawcett J.A."/>
            <person name="Hatakeyama M."/>
            <person name="Paape T."/>
            <person name="Ng C.H."/>
            <person name="Ang C.C."/>
            <person name="Tnah L.H."/>
            <person name="Lee C.T."/>
            <person name="Nishiyama T."/>
            <person name="Sese J."/>
            <person name="O'Brien M.J."/>
            <person name="Copetti D."/>
            <person name="Mohd Noor M.I."/>
            <person name="Ong R.C."/>
            <person name="Putra M."/>
            <person name="Sireger I.Z."/>
            <person name="Indrioko S."/>
            <person name="Kosugi Y."/>
            <person name="Izuno A."/>
            <person name="Isagi Y."/>
            <person name="Lee S.L."/>
            <person name="Shimizu K.K."/>
        </authorList>
    </citation>
    <scope>NUCLEOTIDE SEQUENCE [LARGE SCALE GENOMIC DNA]</scope>
    <source>
        <strain evidence="2">214</strain>
    </source>
</reference>
<dbReference type="AlphaFoldDB" id="A0AAV5MHW8"/>
<keyword evidence="1" id="KW-0472">Membrane</keyword>
<comment type="caution">
    <text evidence="2">The sequence shown here is derived from an EMBL/GenBank/DDBJ whole genome shotgun (WGS) entry which is preliminary data.</text>
</comment>
<gene>
    <name evidence="2" type="ORF">SLEP1_g55225</name>
</gene>
<evidence type="ECO:0000313" key="3">
    <source>
        <dbReference type="Proteomes" id="UP001054252"/>
    </source>
</evidence>
<feature type="transmembrane region" description="Helical" evidence="1">
    <location>
        <begin position="20"/>
        <end position="37"/>
    </location>
</feature>
<evidence type="ECO:0008006" key="4">
    <source>
        <dbReference type="Google" id="ProtNLM"/>
    </source>
</evidence>
<organism evidence="2 3">
    <name type="scientific">Rubroshorea leprosula</name>
    <dbReference type="NCBI Taxonomy" id="152421"/>
    <lineage>
        <taxon>Eukaryota</taxon>
        <taxon>Viridiplantae</taxon>
        <taxon>Streptophyta</taxon>
        <taxon>Embryophyta</taxon>
        <taxon>Tracheophyta</taxon>
        <taxon>Spermatophyta</taxon>
        <taxon>Magnoliopsida</taxon>
        <taxon>eudicotyledons</taxon>
        <taxon>Gunneridae</taxon>
        <taxon>Pentapetalae</taxon>
        <taxon>rosids</taxon>
        <taxon>malvids</taxon>
        <taxon>Malvales</taxon>
        <taxon>Dipterocarpaceae</taxon>
        <taxon>Rubroshorea</taxon>
    </lineage>
</organism>
<proteinExistence type="predicted"/>
<dbReference type="EMBL" id="BPVZ01000256">
    <property type="protein sequence ID" value="GKV48401.1"/>
    <property type="molecule type" value="Genomic_DNA"/>
</dbReference>
<protein>
    <recommendedName>
        <fullName evidence="4">Secreted protein</fullName>
    </recommendedName>
</protein>
<keyword evidence="1" id="KW-0812">Transmembrane</keyword>